<dbReference type="PANTHER" id="PTHR13743:SF86">
    <property type="entry name" value="LYSOSOMAL-TRAFFICKING REGULATOR"/>
    <property type="match status" value="1"/>
</dbReference>
<evidence type="ECO:0000256" key="3">
    <source>
        <dbReference type="ARBA" id="ARBA00059038"/>
    </source>
</evidence>
<evidence type="ECO:0000256" key="1">
    <source>
        <dbReference type="ARBA" id="ARBA00022574"/>
    </source>
</evidence>
<dbReference type="InterPro" id="IPR036322">
    <property type="entry name" value="WD40_repeat_dom_sf"/>
</dbReference>
<name>A0AAV5UB37_9BILA</name>
<dbReference type="SUPFAM" id="SSF50729">
    <property type="entry name" value="PH domain-like"/>
    <property type="match status" value="1"/>
</dbReference>
<dbReference type="InterPro" id="IPR013320">
    <property type="entry name" value="ConA-like_dom_sf"/>
</dbReference>
<evidence type="ECO:0000259" key="8">
    <source>
        <dbReference type="PROSITE" id="PS50197"/>
    </source>
</evidence>
<feature type="region of interest" description="Disordered" evidence="7">
    <location>
        <begin position="1564"/>
        <end position="1591"/>
    </location>
</feature>
<organism evidence="10 11">
    <name type="scientific">Pristionchus entomophagus</name>
    <dbReference type="NCBI Taxonomy" id="358040"/>
    <lineage>
        <taxon>Eukaryota</taxon>
        <taxon>Metazoa</taxon>
        <taxon>Ecdysozoa</taxon>
        <taxon>Nematoda</taxon>
        <taxon>Chromadorea</taxon>
        <taxon>Rhabditida</taxon>
        <taxon>Rhabditina</taxon>
        <taxon>Diplogasteromorpha</taxon>
        <taxon>Diplogasteroidea</taxon>
        <taxon>Neodiplogasteridae</taxon>
        <taxon>Pristionchus</taxon>
    </lineage>
</organism>
<feature type="domain" description="BEACH" evidence="8">
    <location>
        <begin position="2453"/>
        <end position="2756"/>
    </location>
</feature>
<dbReference type="PROSITE" id="PS51783">
    <property type="entry name" value="PH_BEACH"/>
    <property type="match status" value="1"/>
</dbReference>
<dbReference type="InterPro" id="IPR050865">
    <property type="entry name" value="BEACH_Domain"/>
</dbReference>
<evidence type="ECO:0000256" key="4">
    <source>
        <dbReference type="ARBA" id="ARBA00068767"/>
    </source>
</evidence>
<keyword evidence="11" id="KW-1185">Reference proteome</keyword>
<dbReference type="Gene3D" id="2.130.10.10">
    <property type="entry name" value="YVTN repeat-like/Quinoprotein amine dehydrogenase"/>
    <property type="match status" value="1"/>
</dbReference>
<gene>
    <name evidence="10" type="ORF">PENTCL1PPCAC_26280</name>
</gene>
<dbReference type="Gene3D" id="1.10.1540.10">
    <property type="entry name" value="BEACH domain"/>
    <property type="match status" value="1"/>
</dbReference>
<evidence type="ECO:0000313" key="10">
    <source>
        <dbReference type="EMBL" id="GMT04106.1"/>
    </source>
</evidence>
<keyword evidence="1 6" id="KW-0853">WD repeat</keyword>
<sequence length="3111" mass="347169">MEVPNTFHAFHAALLRTLQSFIEKDLHYTQVELGSVLAILSRLPLASSSNDRFDSVQSSLHSLLTDIDWKTVLSCDCTSPFSELPILIDEASLPKDATSDGSRRVGRWNLRDSAEGESDFEDNVPTKRKRRTINVSESVLLSDSDGFAAHLGDFPPPGDEIEKGELESSTLYYMYRNLFGSFPAFFSAVESALNALVLSSSISQFAGYSKHINFLSELIAKSRPIIEPPMENVIHTVGWWLNWLRISRQISYSVLAISTISQSNISIVETGTIIVEGLVRDAVKITQQLAKIVSSSDFDSPPLSVIRAIEAANHTVVYLVDHTLSLIELQENRRSLLTTIGELIVTWMDYSMNGGEWIEGIFSSIDNRLGDRVKGDALEKRFVFETTAALLESSNEGIIRCCLRFLLHFPHSLSPSIGGNELLFVLLPHLTSNNEKTSRITLQILAEHLPRMEWSGKEIESTESLPSDGRIYPSRAANKLSQIWRTTDDLTTLYLYSIFKYLSPIDGETIIIEGVVPRIVNLCEDLARKEEIATSPTVYGPGDLPPDHRILLKTLEVLAFELKTNEAAITVARKAIRPFCDLLVGVVHLRDVLFGIALRISRLALKEFVECGLMDWLLNQLDIYHRSASADIWTIVEESAILFYRPFIASLTLLEDILEQNADTISIHSQRILSLTSSIVDMCFEWCKTPTLVYGNSYRISHLMAISLSAHLSLSSDKTNVMERFSKGLIKAIKVPPSSSLLLSLLLPILIDTSVSRRVLSHLSRLRIDCHSENAPTENEQSGDKGGVYGRMAILHPELIVSTLNMLHKVIEMSDGSDPKIQRTIEKVCNQLKVVERESDEEKEWMDPLCAISASLLTRRFPTYLLTLPLHCLSRLLLRERNPLFLSTFIRFFHDLNADDLVKSTILDRVRWMLAREKDSPSEYLVFPQVGVTNERMESASFSLPSSPVKGKGKSGNKGRDIFKRFLRSINSTEANPTQEGIDAAEMLRDEAYSVGAAASLRLSGRSEMKASDGVTVSTWIKTTRPAANDRLNELHLLSVGGDLLCVTLSINTKRGQLWLTTRVADMQIKRERVKGAALREGLWHHIVFGLRVSTTTARITVAVDCRMFQQETTLLVKLEKSSFPLSIQLGSMSRRIAPHYFLSNLFSFQGLLSHSQIIVLSSLGSDLSSLAETKLPHLCPSFSSIVSHRLVTSQSNQVPLRSAISDTERSITRLQRQLVLCIRVSSASSFEVSELPPDLDPAHLTQENALSMAFLNDKPIQWKTRLVRSSVPSLHSTFASIGSLKLLVFLLAKSINDSLSSSTQRAALRVVLTASTLYPMEARLIKFDKVICTLLSSNLAKVDKDMTEMALTSSVDLWTKREDSWILVIARLASLVDEKRNACHEFNRFQLNEAEALNRLIHMVLKQITLPDSSISSHSLVDDLILLLHSLIGTPEKLDGVVQLWYLIFLSHPASSSFIDQRIDGHCGWLNSDILKEKSETELVGDSQLGQRLKKYVNILGRESMEAGWSSGVSLFEMRKDYEEIVGISSDEEKEKGAGDGGGSIRAQGLPDLISDIVGLEELSQPSTSEESTRRREEKEGGGGGGGEHPDWVIRLRAGCLHIFSDILQNGADSLLQCIMHDVVSWQAILVLLTKQRDIRIREAVLCTLEKFLLRANLFTKMTFISLHGFEILSSQLKGGQVSASIADSLFGILCGETIRLGDGLDESRLSQMSVDRLSCGSIHPIFVLFSQSVSDVPLFWNVTNALLKIYEVNSQLQSAMAESSLGDVMVNVLLKVADLPTHEPEVISSSSRSSSPSTQLECWMGFAQRIVVSSYPYMDERVNKMCDRFLVLLQLADWYSCSLVSSLFSSSPPSSLSLLSSSLRSHSIIRAQLCQLLHCCIESIRTVFSDEGRSASASSSIDSIPSLSSSPSDDYDMCNDMFIPPEKAFMIDGTSPFSAFVAGSFANIREKLTSMGPISRRSLRCQYRRRRGAAPLAPLDALLTRVLMALETARDLFALHPQAAMATEEESNLFHFCLYLMLTSWGRQETRGSISSSRSESIWQKIIYSCRERVRVLLAQLVAFVLFPAQTKLATNMNGEGASWLHLPIDGEWAEERRRQLVRALSHELQFKRNLAQLISVNLDYEYALCLGVYEMAVLSPPLSEESRGDVERMIHFLRSTKGGAAMHKMTPDSLVNLTTEEILSMHSYLEYRKASLATLRSTTETIKDEEAKRCSELEGHAMSATCEIVEQLSTPRRMNLLMTKDLLMGEGEAEIVLEEITKEVCHPGGCGFDGRSWPRGEALERRESVNREKRRMRPAYHPFDARFYREEIRQEMKMNVERHPLEKILKKELWSLHHRRLVGEGVQLYLDATLLCATFECQGELLVAENEMSFSGDRAKSTQKGVECPPFSASWKYSSMTEIHNRNNLLKDVAMEIFLESGETILIIFSSTERRTQLRNYLEAKKMGHLFTQTDHLLQTFTSTWRHGGTTNFDYLMQLNKLAGRSFNDLMQYPVFPFVLADYTSTVVDLTKPSSFRSFSRPMAVQDRSMEEHYASNYRCLEESSRDNGGLGTPLHFGPYHYGSHYSNCGIVVHYLVRISPFTQIALEYQDNSFDIPDRLFNSIEATWRLASRDSTTDFKELIPEFFFLPEFLQNGDRLELGTRQGGERVGDVKLPSWTPPNNPRLFILIHRQALESSHVTNHIHHWIDLIFGYKQQGPAALKALNVFHPATYLGHLDADAVPDELSQSALRTMVKSYGQMPLQLMQSPHQPHAGGIRRPDVKNVPGPIPTVIGLRWGDFVGSPDVDSAQVQVVLSVQTSPLVSSLITLPDGSVVGVPRSTITASTRLPPLPESNSRRPIDALSLLSFSFPDRLIRLRSMKPQLKPWFNMIQLDKEEVQSMVFSPSCSTLFIALSHGVIRTYSLTIDHSGVTRMGVSSVLLAHSSPVSTLSLCDEYGILVSGCSQGKVVVWDTNGLDFVRAIIPSGPAVTSLVVSRVSADIAVVTQATNGYGSRVDLFTVNGDHVGGVDTESTVNCVAMTDLPEGTAINCLAMGMQNGRIRLVDMWCMNVVKEIFHPSYSQPVISISFSSHARKLLAALSSGRVLCWQNVGGLARSKASPFQMIDPFV</sequence>
<dbReference type="PANTHER" id="PTHR13743">
    <property type="entry name" value="BEIGE/BEACH-RELATED"/>
    <property type="match status" value="1"/>
</dbReference>
<feature type="repeat" description="WD" evidence="6">
    <location>
        <begin position="2923"/>
        <end position="2964"/>
    </location>
</feature>
<dbReference type="SUPFAM" id="SSF81837">
    <property type="entry name" value="BEACH domain"/>
    <property type="match status" value="1"/>
</dbReference>
<dbReference type="InterPro" id="IPR036372">
    <property type="entry name" value="BEACH_dom_sf"/>
</dbReference>
<comment type="caution">
    <text evidence="10">The sequence shown here is derived from an EMBL/GenBank/DDBJ whole genome shotgun (WGS) entry which is preliminary data.</text>
</comment>
<dbReference type="FunFam" id="1.10.1540.10:FF:000001">
    <property type="entry name" value="neurobeachin isoform X1"/>
    <property type="match status" value="1"/>
</dbReference>
<dbReference type="Gene3D" id="2.30.29.30">
    <property type="entry name" value="Pleckstrin-homology domain (PH domain)/Phosphotyrosine-binding domain (PTB)"/>
    <property type="match status" value="1"/>
</dbReference>
<dbReference type="Pfam" id="PF02138">
    <property type="entry name" value="Beach"/>
    <property type="match status" value="1"/>
</dbReference>
<dbReference type="SUPFAM" id="SSF49899">
    <property type="entry name" value="Concanavalin A-like lectins/glucanases"/>
    <property type="match status" value="1"/>
</dbReference>
<dbReference type="SMART" id="SM00320">
    <property type="entry name" value="WD40"/>
    <property type="match status" value="2"/>
</dbReference>
<evidence type="ECO:0000256" key="6">
    <source>
        <dbReference type="PROSITE-ProRule" id="PRU00221"/>
    </source>
</evidence>
<dbReference type="InterPro" id="IPR001680">
    <property type="entry name" value="WD40_rpt"/>
</dbReference>
<reference evidence="10" key="1">
    <citation type="submission" date="2023-10" db="EMBL/GenBank/DDBJ databases">
        <title>Genome assembly of Pristionchus species.</title>
        <authorList>
            <person name="Yoshida K."/>
            <person name="Sommer R.J."/>
        </authorList>
    </citation>
    <scope>NUCLEOTIDE SEQUENCE</scope>
    <source>
        <strain evidence="10">RS0144</strain>
    </source>
</reference>
<dbReference type="InterPro" id="IPR015943">
    <property type="entry name" value="WD40/YVTN_repeat-like_dom_sf"/>
</dbReference>
<feature type="compositionally biased region" description="Basic and acidic residues" evidence="7">
    <location>
        <begin position="1572"/>
        <end position="1582"/>
    </location>
</feature>
<keyword evidence="2" id="KW-0677">Repeat</keyword>
<dbReference type="InterPro" id="IPR023362">
    <property type="entry name" value="PH-BEACH_dom"/>
</dbReference>
<dbReference type="SUPFAM" id="SSF50978">
    <property type="entry name" value="WD40 repeat-like"/>
    <property type="match status" value="1"/>
</dbReference>
<dbReference type="EMBL" id="BTSX01000006">
    <property type="protein sequence ID" value="GMT04106.1"/>
    <property type="molecule type" value="Genomic_DNA"/>
</dbReference>
<evidence type="ECO:0000259" key="9">
    <source>
        <dbReference type="PROSITE" id="PS51783"/>
    </source>
</evidence>
<dbReference type="InterPro" id="IPR011993">
    <property type="entry name" value="PH-like_dom_sf"/>
</dbReference>
<comment type="function">
    <text evidence="3">Binds to type II regulatory subunits of protein kinase A and anchors/targets them to the membrane. May anchor the kinase to cytoskeletal and/or organelle-associated proteins. Regulates endosomal traffic in polarized epithelial cells such as the vulval precursor cells and intestinal cells. Thought to act as a negative regulator of lin-12 activity in vulval precursor cells. May have a role in the internalization process from basolateral surface of polarized epithelial cells.</text>
</comment>
<evidence type="ECO:0000256" key="5">
    <source>
        <dbReference type="ARBA" id="ARBA00081052"/>
    </source>
</evidence>
<feature type="domain" description="BEACH-type PH" evidence="9">
    <location>
        <begin position="2344"/>
        <end position="2446"/>
    </location>
</feature>
<feature type="region of interest" description="Disordered" evidence="7">
    <location>
        <begin position="1528"/>
        <end position="1549"/>
    </location>
</feature>
<dbReference type="PROSITE" id="PS50082">
    <property type="entry name" value="WD_REPEATS_2"/>
    <property type="match status" value="1"/>
</dbReference>
<dbReference type="SMART" id="SM01026">
    <property type="entry name" value="Beach"/>
    <property type="match status" value="1"/>
</dbReference>
<evidence type="ECO:0000256" key="2">
    <source>
        <dbReference type="ARBA" id="ARBA00022737"/>
    </source>
</evidence>
<accession>A0AAV5UB37</accession>
<dbReference type="Pfam" id="PF14844">
    <property type="entry name" value="PH_BEACH"/>
    <property type="match status" value="1"/>
</dbReference>
<evidence type="ECO:0000256" key="7">
    <source>
        <dbReference type="SAM" id="MobiDB-lite"/>
    </source>
</evidence>
<dbReference type="Proteomes" id="UP001432027">
    <property type="component" value="Unassembled WGS sequence"/>
</dbReference>
<proteinExistence type="predicted"/>
<dbReference type="PROSITE" id="PS50197">
    <property type="entry name" value="BEACH"/>
    <property type="match status" value="1"/>
</dbReference>
<evidence type="ECO:0000313" key="11">
    <source>
        <dbReference type="Proteomes" id="UP001432027"/>
    </source>
</evidence>
<protein>
    <recommendedName>
        <fullName evidence="4">Putative neurobeachin homolog</fullName>
    </recommendedName>
    <alternativeName>
        <fullName evidence="5">Suppressor enhancer of lin-12</fullName>
    </alternativeName>
</protein>
<dbReference type="InterPro" id="IPR000409">
    <property type="entry name" value="BEACH_dom"/>
</dbReference>
<dbReference type="CDD" id="cd06071">
    <property type="entry name" value="Beach"/>
    <property type="match status" value="1"/>
</dbReference>